<dbReference type="InParanoid" id="A0A1C4ZSS0"/>
<sequence length="146" mass="15922">MTTERTVAYRPEALGPRRRLLVRVVVLAARLLATRSPATIRRVLHRLARGARPATRAEAAAARRDTVRTSAFCAGPLGCLPRSIATVLLCRLRGGWPTWRVGARVHPPFGAHAWVEVDGAAVDEPYPDGFHVPLLTVAVADRPVPR</sequence>
<dbReference type="InterPro" id="IPR053521">
    <property type="entry name" value="McjB-like"/>
</dbReference>
<dbReference type="NCBIfam" id="NF033537">
    <property type="entry name" value="lasso_biosyn_B2"/>
    <property type="match status" value="1"/>
</dbReference>
<evidence type="ECO:0000313" key="2">
    <source>
        <dbReference type="EMBL" id="SCF35876.1"/>
    </source>
</evidence>
<accession>A0A1C4ZSS0</accession>
<keyword evidence="3" id="KW-1185">Reference proteome</keyword>
<evidence type="ECO:0000313" key="3">
    <source>
        <dbReference type="Proteomes" id="UP000198253"/>
    </source>
</evidence>
<dbReference type="Proteomes" id="UP000198253">
    <property type="component" value="Chromosome I"/>
</dbReference>
<organism evidence="2 3">
    <name type="scientific">Micromonospora echinospora</name>
    <name type="common">Micromonospora purpurea</name>
    <dbReference type="NCBI Taxonomy" id="1877"/>
    <lineage>
        <taxon>Bacteria</taxon>
        <taxon>Bacillati</taxon>
        <taxon>Actinomycetota</taxon>
        <taxon>Actinomycetes</taxon>
        <taxon>Micromonosporales</taxon>
        <taxon>Micromonosporaceae</taxon>
        <taxon>Micromonospora</taxon>
    </lineage>
</organism>
<proteinExistence type="predicted"/>
<dbReference type="InterPro" id="IPR032708">
    <property type="entry name" value="McjB_C"/>
</dbReference>
<feature type="domain" description="Microcin J25-processing protein McjB C-terminal" evidence="1">
    <location>
        <begin position="24"/>
        <end position="126"/>
    </location>
</feature>
<name>A0A1C4ZSS0_MICEC</name>
<dbReference type="Pfam" id="PF13471">
    <property type="entry name" value="Transglut_core3"/>
    <property type="match status" value="1"/>
</dbReference>
<gene>
    <name evidence="2" type="ORF">GA0070618_5705</name>
</gene>
<reference evidence="3" key="1">
    <citation type="submission" date="2016-06" db="EMBL/GenBank/DDBJ databases">
        <authorList>
            <person name="Varghese N."/>
            <person name="Submissions Spin"/>
        </authorList>
    </citation>
    <scope>NUCLEOTIDE SEQUENCE [LARGE SCALE GENOMIC DNA]</scope>
    <source>
        <strain evidence="3">DSM 43816</strain>
    </source>
</reference>
<dbReference type="AlphaFoldDB" id="A0A1C4ZSS0"/>
<dbReference type="RefSeq" id="WP_088984345.1">
    <property type="nucleotide sequence ID" value="NZ_LT607413.1"/>
</dbReference>
<protein>
    <submittedName>
        <fullName evidence="2">Transglutaminase-like superfamily protein</fullName>
    </submittedName>
</protein>
<dbReference type="EMBL" id="LT607413">
    <property type="protein sequence ID" value="SCF35876.1"/>
    <property type="molecule type" value="Genomic_DNA"/>
</dbReference>
<evidence type="ECO:0000259" key="1">
    <source>
        <dbReference type="Pfam" id="PF13471"/>
    </source>
</evidence>
<dbReference type="OrthoDB" id="583768at2"/>